<gene>
    <name evidence="1" type="ORF">K402DRAFT_178394</name>
</gene>
<sequence length="238" mass="26758">MFHSRDHVAGPTFSLSQLQPLTSILNVSPQPHLSLHHHHHHNTYTTHLITISRLPLWLCVSSQWVSRCGVSLRNWLAEVIVSGTTTSVSTATPAHETFPRKEVRHLLQRIHISVCISSFPSTRPSDPGVESTPTPTSTTTFACRDSSAKSGVQIPFNKLNCPSLLRLTSQCPSRTSGSKHYCMRRAWNEVRAWLWRMVRNITVEMPGLWTRLRGWRVCGAVLAHDGKLQSEGRVSRTT</sequence>
<reference evidence="1" key="1">
    <citation type="journal article" date="2020" name="Stud. Mycol.">
        <title>101 Dothideomycetes genomes: a test case for predicting lifestyles and emergence of pathogens.</title>
        <authorList>
            <person name="Haridas S."/>
            <person name="Albert R."/>
            <person name="Binder M."/>
            <person name="Bloem J."/>
            <person name="Labutti K."/>
            <person name="Salamov A."/>
            <person name="Andreopoulos B."/>
            <person name="Baker S."/>
            <person name="Barry K."/>
            <person name="Bills G."/>
            <person name="Bluhm B."/>
            <person name="Cannon C."/>
            <person name="Castanera R."/>
            <person name="Culley D."/>
            <person name="Daum C."/>
            <person name="Ezra D."/>
            <person name="Gonzalez J."/>
            <person name="Henrissat B."/>
            <person name="Kuo A."/>
            <person name="Liang C."/>
            <person name="Lipzen A."/>
            <person name="Lutzoni F."/>
            <person name="Magnuson J."/>
            <person name="Mondo S."/>
            <person name="Nolan M."/>
            <person name="Ohm R."/>
            <person name="Pangilinan J."/>
            <person name="Park H.-J."/>
            <person name="Ramirez L."/>
            <person name="Alfaro M."/>
            <person name="Sun H."/>
            <person name="Tritt A."/>
            <person name="Yoshinaga Y."/>
            <person name="Zwiers L.-H."/>
            <person name="Turgeon B."/>
            <person name="Goodwin S."/>
            <person name="Spatafora J."/>
            <person name="Crous P."/>
            <person name="Grigoriev I."/>
        </authorList>
    </citation>
    <scope>NUCLEOTIDE SEQUENCE</scope>
    <source>
        <strain evidence="1">CBS 113979</strain>
    </source>
</reference>
<keyword evidence="2" id="KW-1185">Reference proteome</keyword>
<evidence type="ECO:0000313" key="2">
    <source>
        <dbReference type="Proteomes" id="UP000800041"/>
    </source>
</evidence>
<evidence type="ECO:0000313" key="1">
    <source>
        <dbReference type="EMBL" id="KAF1983132.1"/>
    </source>
</evidence>
<accession>A0A6G1GQP0</accession>
<name>A0A6G1GQP0_9PEZI</name>
<dbReference type="EMBL" id="ML977177">
    <property type="protein sequence ID" value="KAF1983132.1"/>
    <property type="molecule type" value="Genomic_DNA"/>
</dbReference>
<organism evidence="1 2">
    <name type="scientific">Aulographum hederae CBS 113979</name>
    <dbReference type="NCBI Taxonomy" id="1176131"/>
    <lineage>
        <taxon>Eukaryota</taxon>
        <taxon>Fungi</taxon>
        <taxon>Dikarya</taxon>
        <taxon>Ascomycota</taxon>
        <taxon>Pezizomycotina</taxon>
        <taxon>Dothideomycetes</taxon>
        <taxon>Pleosporomycetidae</taxon>
        <taxon>Aulographales</taxon>
        <taxon>Aulographaceae</taxon>
    </lineage>
</organism>
<dbReference type="AlphaFoldDB" id="A0A6G1GQP0"/>
<protein>
    <submittedName>
        <fullName evidence="1">Uncharacterized protein</fullName>
    </submittedName>
</protein>
<proteinExistence type="predicted"/>
<dbReference type="Proteomes" id="UP000800041">
    <property type="component" value="Unassembled WGS sequence"/>
</dbReference>